<evidence type="ECO:0000313" key="2">
    <source>
        <dbReference type="EMBL" id="TNN66321.1"/>
    </source>
</evidence>
<feature type="region of interest" description="Disordered" evidence="1">
    <location>
        <begin position="1"/>
        <end position="61"/>
    </location>
</feature>
<proteinExistence type="predicted"/>
<keyword evidence="3" id="KW-1185">Reference proteome</keyword>
<organism evidence="2 3">
    <name type="scientific">Liparis tanakae</name>
    <name type="common">Tanaka's snailfish</name>
    <dbReference type="NCBI Taxonomy" id="230148"/>
    <lineage>
        <taxon>Eukaryota</taxon>
        <taxon>Metazoa</taxon>
        <taxon>Chordata</taxon>
        <taxon>Craniata</taxon>
        <taxon>Vertebrata</taxon>
        <taxon>Euteleostomi</taxon>
        <taxon>Actinopterygii</taxon>
        <taxon>Neopterygii</taxon>
        <taxon>Teleostei</taxon>
        <taxon>Neoteleostei</taxon>
        <taxon>Acanthomorphata</taxon>
        <taxon>Eupercaria</taxon>
        <taxon>Perciformes</taxon>
        <taxon>Cottioidei</taxon>
        <taxon>Cottales</taxon>
        <taxon>Liparidae</taxon>
        <taxon>Liparis</taxon>
    </lineage>
</organism>
<evidence type="ECO:0000256" key="1">
    <source>
        <dbReference type="SAM" id="MobiDB-lite"/>
    </source>
</evidence>
<comment type="caution">
    <text evidence="2">The sequence shown here is derived from an EMBL/GenBank/DDBJ whole genome shotgun (WGS) entry which is preliminary data.</text>
</comment>
<dbReference type="Proteomes" id="UP000314294">
    <property type="component" value="Unassembled WGS sequence"/>
</dbReference>
<feature type="compositionally biased region" description="Basic and acidic residues" evidence="1">
    <location>
        <begin position="18"/>
        <end position="61"/>
    </location>
</feature>
<dbReference type="AlphaFoldDB" id="A0A4Z2HLC3"/>
<name>A0A4Z2HLC3_9TELE</name>
<accession>A0A4Z2HLC3</accession>
<sequence>MSFSVLCGPSPFSLSTRQHPEEEAARCHRRNGSEEDEARRVKVTEGAEGRRRRGREEKKHDKEEVFRYKMLQHSMESGNITSHRHVTCTCPSGKLEQDSESVITCEHSSTDTMNRLLYFGPDPHGYRRSVSVHPGTNEDSQEVQRPVVNSGVLAPDLSTSLLPRVERLIMRGSIHR</sequence>
<dbReference type="EMBL" id="SRLO01000221">
    <property type="protein sequence ID" value="TNN66321.1"/>
    <property type="molecule type" value="Genomic_DNA"/>
</dbReference>
<protein>
    <submittedName>
        <fullName evidence="2">Uncharacterized protein</fullName>
    </submittedName>
</protein>
<gene>
    <name evidence="2" type="ORF">EYF80_023457</name>
</gene>
<reference evidence="2 3" key="1">
    <citation type="submission" date="2019-03" db="EMBL/GenBank/DDBJ databases">
        <title>First draft genome of Liparis tanakae, snailfish: a comprehensive survey of snailfish specific genes.</title>
        <authorList>
            <person name="Kim W."/>
            <person name="Song I."/>
            <person name="Jeong J.-H."/>
            <person name="Kim D."/>
            <person name="Kim S."/>
            <person name="Ryu S."/>
            <person name="Song J.Y."/>
            <person name="Lee S.K."/>
        </authorList>
    </citation>
    <scope>NUCLEOTIDE SEQUENCE [LARGE SCALE GENOMIC DNA]</scope>
    <source>
        <tissue evidence="2">Muscle</tissue>
    </source>
</reference>
<evidence type="ECO:0000313" key="3">
    <source>
        <dbReference type="Proteomes" id="UP000314294"/>
    </source>
</evidence>